<dbReference type="InterPro" id="IPR051044">
    <property type="entry name" value="MAG_DAG_Lipase"/>
</dbReference>
<feature type="chain" id="PRO_5043376941" evidence="1">
    <location>
        <begin position="18"/>
        <end position="330"/>
    </location>
</feature>
<dbReference type="InterPro" id="IPR029058">
    <property type="entry name" value="AB_hydrolase_fold"/>
</dbReference>
<keyword evidence="3" id="KW-0378">Hydrolase</keyword>
<evidence type="ECO:0000259" key="2">
    <source>
        <dbReference type="Pfam" id="PF12146"/>
    </source>
</evidence>
<feature type="signal peptide" evidence="1">
    <location>
        <begin position="1"/>
        <end position="17"/>
    </location>
</feature>
<evidence type="ECO:0000313" key="4">
    <source>
        <dbReference type="Proteomes" id="UP001324634"/>
    </source>
</evidence>
<dbReference type="GO" id="GO:0016787">
    <property type="term" value="F:hydrolase activity"/>
    <property type="evidence" value="ECO:0007669"/>
    <property type="project" value="UniProtKB-KW"/>
</dbReference>
<dbReference type="EMBL" id="CP139487">
    <property type="protein sequence ID" value="WPU63346.1"/>
    <property type="molecule type" value="Genomic_DNA"/>
</dbReference>
<gene>
    <name evidence="3" type="ORF">SOO65_11680</name>
</gene>
<dbReference type="AlphaFoldDB" id="A0AAX4HJF5"/>
<dbReference type="SUPFAM" id="SSF53474">
    <property type="entry name" value="alpha/beta-Hydrolases"/>
    <property type="match status" value="1"/>
</dbReference>
<dbReference type="Gene3D" id="3.40.50.1820">
    <property type="entry name" value="alpha/beta hydrolase"/>
    <property type="match status" value="1"/>
</dbReference>
<feature type="domain" description="Serine aminopeptidase S33" evidence="2">
    <location>
        <begin position="60"/>
        <end position="315"/>
    </location>
</feature>
<evidence type="ECO:0000313" key="3">
    <source>
        <dbReference type="EMBL" id="WPU63346.1"/>
    </source>
</evidence>
<dbReference type="PANTHER" id="PTHR11614">
    <property type="entry name" value="PHOSPHOLIPASE-RELATED"/>
    <property type="match status" value="1"/>
</dbReference>
<dbReference type="RefSeq" id="WP_321389890.1">
    <property type="nucleotide sequence ID" value="NZ_CP139487.1"/>
</dbReference>
<dbReference type="Proteomes" id="UP001324634">
    <property type="component" value="Chromosome"/>
</dbReference>
<name>A0AAX4HJF5_9BACT</name>
<organism evidence="3 4">
    <name type="scientific">Peredibacter starrii</name>
    <dbReference type="NCBI Taxonomy" id="28202"/>
    <lineage>
        <taxon>Bacteria</taxon>
        <taxon>Pseudomonadati</taxon>
        <taxon>Bdellovibrionota</taxon>
        <taxon>Bacteriovoracia</taxon>
        <taxon>Bacteriovoracales</taxon>
        <taxon>Bacteriovoracaceae</taxon>
        <taxon>Peredibacter</taxon>
    </lineage>
</organism>
<dbReference type="InterPro" id="IPR022742">
    <property type="entry name" value="Hydrolase_4"/>
</dbReference>
<accession>A0AAX4HJF5</accession>
<proteinExistence type="predicted"/>
<reference evidence="3 4" key="1">
    <citation type="submission" date="2023-11" db="EMBL/GenBank/DDBJ databases">
        <title>Peredibacter starrii A3.12.</title>
        <authorList>
            <person name="Mitchell R.J."/>
        </authorList>
    </citation>
    <scope>NUCLEOTIDE SEQUENCE [LARGE SCALE GENOMIC DNA]</scope>
    <source>
        <strain evidence="3 4">A3.12</strain>
    </source>
</reference>
<keyword evidence="4" id="KW-1185">Reference proteome</keyword>
<dbReference type="Pfam" id="PF12146">
    <property type="entry name" value="Hydrolase_4"/>
    <property type="match status" value="1"/>
</dbReference>
<sequence>MKFTLLALLLTTTSLWAIPEKDFPEVWVNKAVPHFQNLNHSEFTNAEGMKIHHYSLIKKENKKTLVIVPGRTEASMKYAELIYDLRNDGFNIFIIDHQGQGESTRVLSDTNKGHVRNFKNYIIDMEQWMKEVVLPQSKDMPLYLLAHSMGGAVAAKYMAKHPKQFVKAAFSAPMMEMNTKPYPEKIARLYSAFLVQIGKGTNYAPDRGPYIPEEDRFETNEHTHSEVRHTALKYIFVTWPNLAVEGPTVMWVNRALRATEKIDVDGKKIQTPILLLQAGGDLIVNPGRQVDFCKKAKCTLIQCPGSHHEILQEKDDIRDKALAEIRKFLI</sequence>
<keyword evidence="1" id="KW-0732">Signal</keyword>
<dbReference type="KEGG" id="psti:SOO65_11680"/>
<evidence type="ECO:0000256" key="1">
    <source>
        <dbReference type="SAM" id="SignalP"/>
    </source>
</evidence>
<protein>
    <submittedName>
        <fullName evidence="3">Alpha/beta fold hydrolase</fullName>
    </submittedName>
</protein>